<dbReference type="EMBL" id="CAJOBC010105507">
    <property type="protein sequence ID" value="CAF4497971.1"/>
    <property type="molecule type" value="Genomic_DNA"/>
</dbReference>
<name>A0A8S2XJ35_9BILA</name>
<sequence>MIVWNELITLKHCQLSFPHVICFQSAMTAPVNLEYLKISHCNLNEMMALLKQVPKLKHFSVDIYTHEEQYPKYNVPSLQYLSHFTLESRRISYEQTEYILRHMPELKKFVFSGNSLQFVNGNMWERLIVQVLPLLQSFEFSVSLRYSEENPNLNELLLSFKTVFWSNHRWFITVDYYPFERYENLFIYSIPCKISSMHLKTPYDLQTLTTSTSESQAYNSVASFDVSICQSSVPSCTPTIARQYPNVKYLRINGNNEYDDYRLFSEKITKLINISAVKVLTFYDVHSHFDFKSLLLGMTSLHSLDLECDLVLKITNQFDDQRLCSYLAESITHLTLRHIDSIDTKLLKKFSNIFRNIRYLSLSLTSNNFIYIILSLLLRKLHKLKCLDISSDEIALFCSISFKNWFSNYMQLNVLQGDVEVDDEDDSRLFLLFCGLAHL</sequence>
<reference evidence="1" key="1">
    <citation type="submission" date="2021-02" db="EMBL/GenBank/DDBJ databases">
        <authorList>
            <person name="Nowell W R."/>
        </authorList>
    </citation>
    <scope>NUCLEOTIDE SEQUENCE</scope>
</reference>
<dbReference type="SUPFAM" id="SSF52047">
    <property type="entry name" value="RNI-like"/>
    <property type="match status" value="2"/>
</dbReference>
<protein>
    <submittedName>
        <fullName evidence="1">Uncharacterized protein</fullName>
    </submittedName>
</protein>
<proteinExistence type="predicted"/>
<comment type="caution">
    <text evidence="1">The sequence shown here is derived from an EMBL/GenBank/DDBJ whole genome shotgun (WGS) entry which is preliminary data.</text>
</comment>
<dbReference type="InterPro" id="IPR032675">
    <property type="entry name" value="LRR_dom_sf"/>
</dbReference>
<dbReference type="Proteomes" id="UP000681722">
    <property type="component" value="Unassembled WGS sequence"/>
</dbReference>
<dbReference type="Gene3D" id="3.80.10.10">
    <property type="entry name" value="Ribonuclease Inhibitor"/>
    <property type="match status" value="2"/>
</dbReference>
<accession>A0A8S2XJ35</accession>
<evidence type="ECO:0000313" key="2">
    <source>
        <dbReference type="Proteomes" id="UP000681722"/>
    </source>
</evidence>
<evidence type="ECO:0000313" key="1">
    <source>
        <dbReference type="EMBL" id="CAF4497971.1"/>
    </source>
</evidence>
<organism evidence="1 2">
    <name type="scientific">Didymodactylos carnosus</name>
    <dbReference type="NCBI Taxonomy" id="1234261"/>
    <lineage>
        <taxon>Eukaryota</taxon>
        <taxon>Metazoa</taxon>
        <taxon>Spiralia</taxon>
        <taxon>Gnathifera</taxon>
        <taxon>Rotifera</taxon>
        <taxon>Eurotatoria</taxon>
        <taxon>Bdelloidea</taxon>
        <taxon>Philodinida</taxon>
        <taxon>Philodinidae</taxon>
        <taxon>Didymodactylos</taxon>
    </lineage>
</organism>
<dbReference type="AlphaFoldDB" id="A0A8S2XJ35"/>
<gene>
    <name evidence="1" type="ORF">SRO942_LOCUS44683</name>
</gene>